<reference evidence="1 2" key="1">
    <citation type="submission" date="2019-03" db="EMBL/GenBank/DDBJ databases">
        <title>Genomic analyses of the natural microbiome of Caenorhabditis elegans.</title>
        <authorList>
            <person name="Samuel B."/>
        </authorList>
    </citation>
    <scope>NUCLEOTIDE SEQUENCE [LARGE SCALE GENOMIC DNA]</scope>
    <source>
        <strain evidence="1 2">JUb18</strain>
    </source>
</reference>
<evidence type="ECO:0000313" key="1">
    <source>
        <dbReference type="EMBL" id="TDP92424.1"/>
    </source>
</evidence>
<dbReference type="EMBL" id="SNYA01000004">
    <property type="protein sequence ID" value="TDP92424.1"/>
    <property type="molecule type" value="Genomic_DNA"/>
</dbReference>
<dbReference type="Proteomes" id="UP000295601">
    <property type="component" value="Unassembled WGS sequence"/>
</dbReference>
<dbReference type="AlphaFoldDB" id="A0A4R6RZR7"/>
<sequence length="330" mass="35831">MPLNHVWSAKNHRVETSVFQGSRSGHFWWRRKLLNQALGDRLPIGAKIDSDFHAQDCVLSQYSDQVHDVFPLSLGEHTIAWRLSGSTSAAMALHPLTSSAEAPKIYGELPTAIGGSVIASASTTSGGTVLNSRLPRPLEVLEQVTPFSSEWLASQSHATRAFWLEVAQSDAGGPIHGAIRRVVHSQTVEASWETTDGFSLGSYVVSTGSAGLRIERMAEPTIFRTFQEANAGIILGDILELTLIAQQLSSNSEKWLADVFRSMYLGFKATPRVDLLTLKSATVCRVVAHVMEYQQFVGDLPSPSLYQAVLAKLPGFLQGDVERSGICLGG</sequence>
<keyword evidence="2" id="KW-1185">Reference proteome</keyword>
<proteinExistence type="predicted"/>
<protein>
    <submittedName>
        <fullName evidence="1">Uncharacterized protein</fullName>
    </submittedName>
</protein>
<name>A0A4R6RZR7_9MICO</name>
<gene>
    <name evidence="1" type="ORF">EDF62_1631</name>
</gene>
<comment type="caution">
    <text evidence="1">The sequence shown here is derived from an EMBL/GenBank/DDBJ whole genome shotgun (WGS) entry which is preliminary data.</text>
</comment>
<accession>A0A4R6RZR7</accession>
<evidence type="ECO:0000313" key="2">
    <source>
        <dbReference type="Proteomes" id="UP000295601"/>
    </source>
</evidence>
<organism evidence="1 2">
    <name type="scientific">Leucobacter luti</name>
    <dbReference type="NCBI Taxonomy" id="340320"/>
    <lineage>
        <taxon>Bacteria</taxon>
        <taxon>Bacillati</taxon>
        <taxon>Actinomycetota</taxon>
        <taxon>Actinomycetes</taxon>
        <taxon>Micrococcales</taxon>
        <taxon>Microbacteriaceae</taxon>
        <taxon>Leucobacter</taxon>
    </lineage>
</organism>